<accession>A0ABT3X0B7</accession>
<protein>
    <recommendedName>
        <fullName evidence="2">UPF0473 protein OS242_10260</fullName>
    </recommendedName>
</protein>
<dbReference type="InterPro" id="IPR009711">
    <property type="entry name" value="UPF0473"/>
</dbReference>
<sequence>MSEIENQQQVEANQIITLTDDEGREHEFEVLDLLEIEEKNYAILMPADSEDGEASILRLEKDEDGNDILVTIEDDEEWEKVAETYDTLLFEEQGGNDEDL</sequence>
<dbReference type="Pfam" id="PF06949">
    <property type="entry name" value="DUF1292"/>
    <property type="match status" value="1"/>
</dbReference>
<organism evidence="3 4">
    <name type="scientific">Tumebacillus lacus</name>
    <dbReference type="NCBI Taxonomy" id="2995335"/>
    <lineage>
        <taxon>Bacteria</taxon>
        <taxon>Bacillati</taxon>
        <taxon>Bacillota</taxon>
        <taxon>Bacilli</taxon>
        <taxon>Bacillales</taxon>
        <taxon>Alicyclobacillaceae</taxon>
        <taxon>Tumebacillus</taxon>
    </lineage>
</organism>
<dbReference type="HAMAP" id="MF_01448">
    <property type="entry name" value="UPF0473"/>
    <property type="match status" value="1"/>
</dbReference>
<dbReference type="PANTHER" id="PTHR40066">
    <property type="entry name" value="UPF0473 PROTEIN CBO2561/CLC_2432"/>
    <property type="match status" value="1"/>
</dbReference>
<evidence type="ECO:0000256" key="1">
    <source>
        <dbReference type="ARBA" id="ARBA00008439"/>
    </source>
</evidence>
<dbReference type="EMBL" id="JAPMLT010000004">
    <property type="protein sequence ID" value="MCX7570346.1"/>
    <property type="molecule type" value="Genomic_DNA"/>
</dbReference>
<evidence type="ECO:0000313" key="4">
    <source>
        <dbReference type="Proteomes" id="UP001208017"/>
    </source>
</evidence>
<name>A0ABT3X0B7_9BACL</name>
<reference evidence="3 4" key="1">
    <citation type="submission" date="2022-11" db="EMBL/GenBank/DDBJ databases">
        <title>Study of microbial diversity in lake waters.</title>
        <authorList>
            <person name="Zhang J."/>
        </authorList>
    </citation>
    <scope>NUCLEOTIDE SEQUENCE [LARGE SCALE GENOMIC DNA]</scope>
    <source>
        <strain evidence="3 4">DT12</strain>
    </source>
</reference>
<comment type="caution">
    <text evidence="3">The sequence shown here is derived from an EMBL/GenBank/DDBJ whole genome shotgun (WGS) entry which is preliminary data.</text>
</comment>
<dbReference type="RefSeq" id="WP_267151593.1">
    <property type="nucleotide sequence ID" value="NZ_JAPMLT010000004.1"/>
</dbReference>
<keyword evidence="4" id="KW-1185">Reference proteome</keyword>
<evidence type="ECO:0000256" key="2">
    <source>
        <dbReference type="HAMAP-Rule" id="MF_01448"/>
    </source>
</evidence>
<gene>
    <name evidence="3" type="ORF">OS242_10260</name>
</gene>
<comment type="similarity">
    <text evidence="1 2">Belongs to the UPF0473 family.</text>
</comment>
<proteinExistence type="inferred from homology"/>
<dbReference type="Proteomes" id="UP001208017">
    <property type="component" value="Unassembled WGS sequence"/>
</dbReference>
<dbReference type="PANTHER" id="PTHR40066:SF1">
    <property type="entry name" value="UPF0473 PROTEIN CBO2561_CLC_2432"/>
    <property type="match status" value="1"/>
</dbReference>
<evidence type="ECO:0000313" key="3">
    <source>
        <dbReference type="EMBL" id="MCX7570346.1"/>
    </source>
</evidence>